<dbReference type="PANTHER" id="PTHR11496:SF83">
    <property type="entry name" value="HYDROXYACID-OXOACID TRANSHYDROGENASE, MITOCHONDRIAL"/>
    <property type="match status" value="1"/>
</dbReference>
<dbReference type="GO" id="GO:0004022">
    <property type="term" value="F:alcohol dehydrogenase (NAD+) activity"/>
    <property type="evidence" value="ECO:0007669"/>
    <property type="project" value="TreeGrafter"/>
</dbReference>
<dbReference type="PANTHER" id="PTHR11496">
    <property type="entry name" value="ALCOHOL DEHYDROGENASE"/>
    <property type="match status" value="1"/>
</dbReference>
<dbReference type="GO" id="GO:0046872">
    <property type="term" value="F:metal ion binding"/>
    <property type="evidence" value="ECO:0007669"/>
    <property type="project" value="InterPro"/>
</dbReference>
<dbReference type="Pfam" id="PF00465">
    <property type="entry name" value="Fe-ADH"/>
    <property type="match status" value="1"/>
</dbReference>
<evidence type="ECO:0000256" key="1">
    <source>
        <dbReference type="ARBA" id="ARBA00023002"/>
    </source>
</evidence>
<reference evidence="4 5" key="1">
    <citation type="submission" date="2019-06" db="EMBL/GenBank/DDBJ databases">
        <title>Sequencing the genomes of 1000 actinobacteria strains.</title>
        <authorList>
            <person name="Klenk H.-P."/>
        </authorList>
    </citation>
    <scope>NUCLEOTIDE SEQUENCE [LARGE SCALE GENOMIC DNA]</scope>
    <source>
        <strain evidence="4 5">DSM 20427</strain>
    </source>
</reference>
<dbReference type="RefSeq" id="WP_170214283.1">
    <property type="nucleotide sequence ID" value="NZ_BJNA01000059.1"/>
</dbReference>
<dbReference type="EMBL" id="VFPS01000001">
    <property type="protein sequence ID" value="TQN00562.1"/>
    <property type="molecule type" value="Genomic_DNA"/>
</dbReference>
<feature type="domain" description="Alcohol dehydrogenase iron-type/glycerol dehydrogenase GldA" evidence="3">
    <location>
        <begin position="23"/>
        <end position="169"/>
    </location>
</feature>
<dbReference type="Gene3D" id="3.40.50.1970">
    <property type="match status" value="1"/>
</dbReference>
<comment type="caution">
    <text evidence="4">The sequence shown here is derived from an EMBL/GenBank/DDBJ whole genome shotgun (WGS) entry which is preliminary data.</text>
</comment>
<protein>
    <submittedName>
        <fullName evidence="4">NADP-dependent alcohol dehydrogenase</fullName>
    </submittedName>
</protein>
<dbReference type="NCBIfam" id="NF041822">
    <property type="entry name" value="daptide_DH"/>
    <property type="match status" value="1"/>
</dbReference>
<dbReference type="InterPro" id="IPR001670">
    <property type="entry name" value="ADH_Fe/GldA"/>
</dbReference>
<sequence length="398" mass="41675">MSYAPTLTAWSAAAHALLTARAGDVTVLVDSGVPESAPFLTTVGDVISSLGRNPVVRRVAPHAGLDTVAQLHDLMSTSAATVAIGGGSLLDAAKLVRLWAQRGFRERLTARTRSGFVALRPTMAQPATVLVAVPTTLGTGSESSSVAIADVAGRRRLVSGAHLRPDSCVLLGDAASTLPDPLQREGVVEVLLRLASSFVGDVDGDPLRDALVPTLCRGVIDVLHRDLGDAARHLVLRAGALSHHGELPQGNPYGARAWYVGTELSAVLGLRKMAVLPAVTIAAWRLIEAGDERWGSAQRLEALRGQLDASGRTASDWLTGLLQGAGLATTIGVPAATVPALAERTLRHWGQGLPMLPDLEPADVQRLVRDASRPPRPLQRLSMSSRVATPVPSIPSAL</sequence>
<evidence type="ECO:0000259" key="3">
    <source>
        <dbReference type="Pfam" id="PF00465"/>
    </source>
</evidence>
<dbReference type="AlphaFoldDB" id="A0A4Y3URG3"/>
<dbReference type="SUPFAM" id="SSF56796">
    <property type="entry name" value="Dehydroquinate synthase-like"/>
    <property type="match status" value="1"/>
</dbReference>
<dbReference type="Proteomes" id="UP000319804">
    <property type="component" value="Unassembled WGS sequence"/>
</dbReference>
<evidence type="ECO:0000256" key="2">
    <source>
        <dbReference type="SAM" id="MobiDB-lite"/>
    </source>
</evidence>
<evidence type="ECO:0000313" key="4">
    <source>
        <dbReference type="EMBL" id="TQN00562.1"/>
    </source>
</evidence>
<dbReference type="InterPro" id="IPR049692">
    <property type="entry name" value="Daptide_DH"/>
</dbReference>
<organism evidence="4 5">
    <name type="scientific">Microbacterium lacticum</name>
    <dbReference type="NCBI Taxonomy" id="33885"/>
    <lineage>
        <taxon>Bacteria</taxon>
        <taxon>Bacillati</taxon>
        <taxon>Actinomycetota</taxon>
        <taxon>Actinomycetes</taxon>
        <taxon>Micrococcales</taxon>
        <taxon>Microbacteriaceae</taxon>
        <taxon>Microbacterium</taxon>
    </lineage>
</organism>
<evidence type="ECO:0000313" key="5">
    <source>
        <dbReference type="Proteomes" id="UP000319804"/>
    </source>
</evidence>
<keyword evidence="1" id="KW-0560">Oxidoreductase</keyword>
<keyword evidence="5" id="KW-1185">Reference proteome</keyword>
<feature type="region of interest" description="Disordered" evidence="2">
    <location>
        <begin position="373"/>
        <end position="398"/>
    </location>
</feature>
<proteinExistence type="predicted"/>
<dbReference type="InterPro" id="IPR039697">
    <property type="entry name" value="Alcohol_dehydrogenase_Fe"/>
</dbReference>
<gene>
    <name evidence="4" type="ORF">FHX68_0666</name>
</gene>
<name>A0A4Y3URG3_9MICO</name>
<accession>A0A4Y3URG3</accession>